<evidence type="ECO:0000313" key="9">
    <source>
        <dbReference type="EMBL" id="AXX91529.1"/>
    </source>
</evidence>
<evidence type="ECO:0000256" key="6">
    <source>
        <dbReference type="ARBA" id="ARBA00023204"/>
    </source>
</evidence>
<accession>A0A2G1DFR1</accession>
<dbReference type="Pfam" id="PF01624">
    <property type="entry name" value="MutS_I"/>
    <property type="match status" value="1"/>
</dbReference>
<dbReference type="EMBL" id="NXFY01000022">
    <property type="protein sequence ID" value="PHO17166.1"/>
    <property type="molecule type" value="Genomic_DNA"/>
</dbReference>
<dbReference type="Gene3D" id="3.40.1170.10">
    <property type="entry name" value="DNA repair protein MutS, domain I"/>
    <property type="match status" value="1"/>
</dbReference>
<keyword evidence="3" id="KW-0227">DNA damage</keyword>
<dbReference type="InterPro" id="IPR007696">
    <property type="entry name" value="DNA_mismatch_repair_MutS_core"/>
</dbReference>
<evidence type="ECO:0000256" key="4">
    <source>
        <dbReference type="ARBA" id="ARBA00022840"/>
    </source>
</evidence>
<dbReference type="PANTHER" id="PTHR11361">
    <property type="entry name" value="DNA MISMATCH REPAIR PROTEIN MUTS FAMILY MEMBER"/>
    <property type="match status" value="1"/>
</dbReference>
<evidence type="ECO:0000259" key="8">
    <source>
        <dbReference type="SMART" id="SM00534"/>
    </source>
</evidence>
<keyword evidence="11" id="KW-1185">Reference proteome</keyword>
<dbReference type="KEGG" id="amol:AMOL_0513"/>
<dbReference type="InterPro" id="IPR045076">
    <property type="entry name" value="MutS"/>
</dbReference>
<evidence type="ECO:0000256" key="3">
    <source>
        <dbReference type="ARBA" id="ARBA00022763"/>
    </source>
</evidence>
<gene>
    <name evidence="9" type="primary">mutS</name>
    <name evidence="9" type="ORF">AMOL_0513</name>
    <name evidence="10" type="ORF">CPU12_11705</name>
</gene>
<keyword evidence="2" id="KW-0547">Nucleotide-binding</keyword>
<dbReference type="Proteomes" id="UP000262712">
    <property type="component" value="Chromosome"/>
</dbReference>
<keyword evidence="4" id="KW-0067">ATP-binding</keyword>
<dbReference type="SUPFAM" id="SSF55271">
    <property type="entry name" value="DNA repair protein MutS, domain I"/>
    <property type="match status" value="1"/>
</dbReference>
<dbReference type="InterPro" id="IPR000432">
    <property type="entry name" value="DNA_mismatch_repair_MutS_C"/>
</dbReference>
<organism evidence="10 11">
    <name type="scientific">Malaciobacter molluscorum LMG 25693</name>
    <dbReference type="NCBI Taxonomy" id="870501"/>
    <lineage>
        <taxon>Bacteria</taxon>
        <taxon>Pseudomonadati</taxon>
        <taxon>Campylobacterota</taxon>
        <taxon>Epsilonproteobacteria</taxon>
        <taxon>Campylobacterales</taxon>
        <taxon>Arcobacteraceae</taxon>
        <taxon>Malaciobacter</taxon>
    </lineage>
</organism>
<dbReference type="AlphaFoldDB" id="A0A2G1DFR1"/>
<comment type="similarity">
    <text evidence="1">Belongs to the DNA mismatch repair MutS family.</text>
</comment>
<dbReference type="Pfam" id="PF05192">
    <property type="entry name" value="MutS_III"/>
    <property type="match status" value="1"/>
</dbReference>
<dbReference type="InterPro" id="IPR003615">
    <property type="entry name" value="HNH_nuc"/>
</dbReference>
<dbReference type="Proteomes" id="UP000221222">
    <property type="component" value="Unassembled WGS sequence"/>
</dbReference>
<dbReference type="EMBL" id="CP032098">
    <property type="protein sequence ID" value="AXX91529.1"/>
    <property type="molecule type" value="Genomic_DNA"/>
</dbReference>
<evidence type="ECO:0000259" key="7">
    <source>
        <dbReference type="SMART" id="SM00533"/>
    </source>
</evidence>
<evidence type="ECO:0000313" key="10">
    <source>
        <dbReference type="EMBL" id="PHO17166.1"/>
    </source>
</evidence>
<reference evidence="9 12" key="2">
    <citation type="submission" date="2018-08" db="EMBL/GenBank/DDBJ databases">
        <title>Complete genome of the Arcobacter molluscorum type strain LMG 25693.</title>
        <authorList>
            <person name="Miller W.G."/>
            <person name="Yee E."/>
            <person name="Bono J.L."/>
        </authorList>
    </citation>
    <scope>NUCLEOTIDE SEQUENCE [LARGE SCALE GENOMIC DNA]</scope>
    <source>
        <strain evidence="9 12">CECT 7696</strain>
    </source>
</reference>
<dbReference type="GO" id="GO:0005524">
    <property type="term" value="F:ATP binding"/>
    <property type="evidence" value="ECO:0007669"/>
    <property type="project" value="UniProtKB-KW"/>
</dbReference>
<dbReference type="InterPro" id="IPR017261">
    <property type="entry name" value="DNA_mismatch_repair_MutS/MSH"/>
</dbReference>
<name>A0A2G1DFR1_9BACT</name>
<dbReference type="SUPFAM" id="SSF48334">
    <property type="entry name" value="DNA repair protein MutS, domain III"/>
    <property type="match status" value="1"/>
</dbReference>
<dbReference type="GO" id="GO:0140664">
    <property type="term" value="F:ATP-dependent DNA damage sensor activity"/>
    <property type="evidence" value="ECO:0007669"/>
    <property type="project" value="InterPro"/>
</dbReference>
<dbReference type="GO" id="GO:0030983">
    <property type="term" value="F:mismatched DNA binding"/>
    <property type="evidence" value="ECO:0007669"/>
    <property type="project" value="InterPro"/>
</dbReference>
<keyword evidence="5" id="KW-0238">DNA-binding</keyword>
<dbReference type="SMART" id="SM00533">
    <property type="entry name" value="MUTSd"/>
    <property type="match status" value="1"/>
</dbReference>
<feature type="domain" description="DNA mismatch repair protein MutS core" evidence="7">
    <location>
        <begin position="320"/>
        <end position="650"/>
    </location>
</feature>
<evidence type="ECO:0000256" key="5">
    <source>
        <dbReference type="ARBA" id="ARBA00023125"/>
    </source>
</evidence>
<evidence type="ECO:0000256" key="2">
    <source>
        <dbReference type="ARBA" id="ARBA00022741"/>
    </source>
</evidence>
<dbReference type="InterPro" id="IPR036678">
    <property type="entry name" value="MutS_con_dom_sf"/>
</dbReference>
<dbReference type="SUPFAM" id="SSF53150">
    <property type="entry name" value="DNA repair protein MutS, domain II"/>
    <property type="match status" value="1"/>
</dbReference>
<dbReference type="SMART" id="SM00534">
    <property type="entry name" value="MUTSac"/>
    <property type="match status" value="1"/>
</dbReference>
<feature type="domain" description="DNA mismatch repair proteins mutS family" evidence="8">
    <location>
        <begin position="692"/>
        <end position="882"/>
    </location>
</feature>
<evidence type="ECO:0000256" key="1">
    <source>
        <dbReference type="ARBA" id="ARBA00006271"/>
    </source>
</evidence>
<dbReference type="SUPFAM" id="SSF52540">
    <property type="entry name" value="P-loop containing nucleoside triphosphate hydrolases"/>
    <property type="match status" value="1"/>
</dbReference>
<reference evidence="10 11" key="1">
    <citation type="submission" date="2017-09" db="EMBL/GenBank/DDBJ databases">
        <title>Arcobacter canalis sp. nov., a new species isolated from a water canal contaminated with urban sewage.</title>
        <authorList>
            <person name="Perez-Cataluna A."/>
            <person name="Salas-Masso N."/>
            <person name="Figueras M.J."/>
        </authorList>
    </citation>
    <scope>NUCLEOTIDE SEQUENCE [LARGE SCALE GENOMIC DNA]</scope>
    <source>
        <strain evidence="10 11">F98-3</strain>
    </source>
</reference>
<dbReference type="InterPro" id="IPR036187">
    <property type="entry name" value="DNA_mismatch_repair_MutS_sf"/>
</dbReference>
<protein>
    <submittedName>
        <fullName evidence="9">DNA mismatch repair ATPase</fullName>
    </submittedName>
    <submittedName>
        <fullName evidence="10">DNA mismatch repair protein</fullName>
    </submittedName>
</protein>
<keyword evidence="6" id="KW-0234">DNA repair</keyword>
<dbReference type="PANTHER" id="PTHR11361:SF34">
    <property type="entry name" value="DNA MISMATCH REPAIR PROTEIN MSH1, MITOCHONDRIAL"/>
    <property type="match status" value="1"/>
</dbReference>
<dbReference type="PIRSF" id="PIRSF037677">
    <property type="entry name" value="DNA_mis_repair_Msh6"/>
    <property type="match status" value="1"/>
</dbReference>
<dbReference type="GO" id="GO:0006298">
    <property type="term" value="P:mismatch repair"/>
    <property type="evidence" value="ECO:0007669"/>
    <property type="project" value="InterPro"/>
</dbReference>
<dbReference type="InterPro" id="IPR007695">
    <property type="entry name" value="DNA_mismatch_repair_MutS-lik_N"/>
</dbReference>
<dbReference type="InterPro" id="IPR016151">
    <property type="entry name" value="DNA_mismatch_repair_MutS_N"/>
</dbReference>
<dbReference type="Gene3D" id="3.40.50.300">
    <property type="entry name" value="P-loop containing nucleotide triphosphate hydrolases"/>
    <property type="match status" value="1"/>
</dbReference>
<dbReference type="InterPro" id="IPR027417">
    <property type="entry name" value="P-loop_NTPase"/>
</dbReference>
<evidence type="ECO:0000313" key="11">
    <source>
        <dbReference type="Proteomes" id="UP000221222"/>
    </source>
</evidence>
<dbReference type="Gene3D" id="1.10.1420.10">
    <property type="match status" value="2"/>
</dbReference>
<dbReference type="RefSeq" id="WP_099343310.1">
    <property type="nucleotide sequence ID" value="NZ_CP032098.1"/>
</dbReference>
<dbReference type="Pfam" id="PF00488">
    <property type="entry name" value="MutS_V"/>
    <property type="match status" value="1"/>
</dbReference>
<dbReference type="CDD" id="cd00085">
    <property type="entry name" value="HNHc"/>
    <property type="match status" value="1"/>
</dbReference>
<sequence length="984" mass="113133">MREEVQELLNEKKTLLTKIYFKLQKMFEEKYGKNTIILMEIGTFFEVYEVNNEIEQIGKAKEIAELLNIQLTRKNKSILENSQENPIMAGVPAISFDKHLARIINEQKYTVVVIRQKGLPPKVSRYLDTVISPGTNFDFVVDQDENNITSLVVDQVKGIYLVGYSAIDVTTGKCYYNEVHGTSEDKFYALDETFNYMNMHKTNEIVVTFADKNINQKEILDYLELSLKTFHIGSFRPKITYQNELFKNVFNIESLLTSIEHLDMERVPLSTEALAILIDFVIGHDSNIIQKLSFPIKLDISKYIYLGNNALEQLNIIETSHNPSLIKLINNTSTAMGKRLLKERLTHPVKDKKEIIRRFNLSEKLYDYHTPIENELANIYDIERLTRRIKLNRLHPFELNYLYDSLLSIKEVVKFMENYKFFTPPCSSSELQLFIDSIDSTFDLNVSGKFMLKDVDSNMVCEGINVQIDELTNKNLELYSKLDLLKEHILSYLKSDDKNQVTINRLDKEGFYLSLTKNRFNLVKDELLNSHIIIDDELLLFKDFKIKVQTTNVKISCSLTETTSDKYVHNLRKIVELNKLVFKEKLVEFEKKFAQLLEELVQFIAEVDLTVSNIKTAKKYNYSCPKIVNTKDNENFLELIDLRHPIIEANEEQGVYVPNDVIMGQLNYASKEYKNNVIVKNSNPLNITDNKMNGVLLYGINSSGKSSLMKSIGIAVILAQAGFYVPCKSMRFSIFDAVYTRISGADNIAKGLSSFAVEMLELKNIFNRATKKSLILGDEISHSTETMSGLSIVASAILKLAKLEAIFVFATHLHQLPEIKEIEQLRNIISLHLSVMYEDKEDKLIFDRKLAYGSGSSMYGLEYAKSLHMDREFLSVANDIRKRITDDYDKIERLTQRKTSKYNKDVFASTCIICGKPCDDIHHIKEQAKADEEGFIGHMNANHKYNLVPLCKNHHKLVHEGKININGFVTTSKGLELHYTMIEG</sequence>
<proteinExistence type="inferred from homology"/>
<evidence type="ECO:0000313" key="12">
    <source>
        <dbReference type="Proteomes" id="UP000262712"/>
    </source>
</evidence>